<evidence type="ECO:0000313" key="22">
    <source>
        <dbReference type="Proteomes" id="UP001597244"/>
    </source>
</evidence>
<comment type="similarity">
    <text evidence="6">Belongs to the sugar phosphate cyclases superfamily. Dehydroquinate synthase family.</text>
</comment>
<dbReference type="EMBL" id="JBHTOF010000098">
    <property type="protein sequence ID" value="MFD1466201.1"/>
    <property type="molecule type" value="Genomic_DNA"/>
</dbReference>
<evidence type="ECO:0000256" key="6">
    <source>
        <dbReference type="ARBA" id="ARBA00005412"/>
    </source>
</evidence>
<sequence length="361" mass="39478">MASWQLKLADQQTLITVGMALSEKLADILPELSGHRVLLLTDDHVAPLHLARVKQQLETLAAVTPVIVSAGEATKNLNEVEKLYQILVDNQFNRTDYLVALGGGVIGDLGALVASTYMRGISLIQLPTTVVAQSDSSIGGKTAVDFSRLKNLIGTFYPAQKVIVDPKFLQTLPQHELAAGLVEVIKSLLISAHQPEDANLLHELETELKAHSQLPLSLLSVLVTRGLQIKSNLVTQDFYDFKERRYLNFGHTIGHAVEALADGQLRHGEAVSIGMVAMMTALVAHHELSQSVLDLTRSILKQLEVPTEIPSTFSHQAILAKTKLDKKANDQGIELVLLHDIGQPALKRVALTDFQDWLGWS</sequence>
<evidence type="ECO:0000256" key="16">
    <source>
        <dbReference type="ARBA" id="ARBA00023239"/>
    </source>
</evidence>
<evidence type="ECO:0000256" key="3">
    <source>
        <dbReference type="ARBA" id="ARBA00001941"/>
    </source>
</evidence>
<organism evidence="21 22">
    <name type="scientific">Lapidilactobacillus mulanensis</name>
    <dbReference type="NCBI Taxonomy" id="2485999"/>
    <lineage>
        <taxon>Bacteria</taxon>
        <taxon>Bacillati</taxon>
        <taxon>Bacillota</taxon>
        <taxon>Bacilli</taxon>
        <taxon>Lactobacillales</taxon>
        <taxon>Lactobacillaceae</taxon>
        <taxon>Lapidilactobacillus</taxon>
    </lineage>
</organism>
<keyword evidence="10" id="KW-0028">Amino-acid biosynthesis</keyword>
<comment type="cofactor">
    <cofactor evidence="2">
        <name>NAD(+)</name>
        <dbReference type="ChEBI" id="CHEBI:57540"/>
    </cofactor>
</comment>
<keyword evidence="17" id="KW-0170">Cobalt</keyword>
<evidence type="ECO:0000259" key="20">
    <source>
        <dbReference type="Pfam" id="PF24621"/>
    </source>
</evidence>
<evidence type="ECO:0000256" key="18">
    <source>
        <dbReference type="NCBIfam" id="TIGR01357"/>
    </source>
</evidence>
<dbReference type="InterPro" id="IPR030960">
    <property type="entry name" value="DHQS/DOIS_N"/>
</dbReference>
<proteinExistence type="inferred from homology"/>
<keyword evidence="16 21" id="KW-0456">Lyase</keyword>
<evidence type="ECO:0000256" key="15">
    <source>
        <dbReference type="ARBA" id="ARBA00023141"/>
    </source>
</evidence>
<dbReference type="Gene3D" id="1.20.1090.10">
    <property type="entry name" value="Dehydroquinate synthase-like - alpha domain"/>
    <property type="match status" value="1"/>
</dbReference>
<dbReference type="Pfam" id="PF01761">
    <property type="entry name" value="DHQ_synthase"/>
    <property type="match status" value="1"/>
</dbReference>
<dbReference type="Gene3D" id="3.40.50.1970">
    <property type="match status" value="1"/>
</dbReference>
<feature type="domain" description="3-dehydroquinate synthase C-terminal" evidence="20">
    <location>
        <begin position="180"/>
        <end position="328"/>
    </location>
</feature>
<keyword evidence="9" id="KW-0963">Cytoplasm</keyword>
<evidence type="ECO:0000256" key="10">
    <source>
        <dbReference type="ARBA" id="ARBA00022605"/>
    </source>
</evidence>
<evidence type="ECO:0000256" key="11">
    <source>
        <dbReference type="ARBA" id="ARBA00022723"/>
    </source>
</evidence>
<dbReference type="InterPro" id="IPR016037">
    <property type="entry name" value="DHQ_synth_AroB"/>
</dbReference>
<evidence type="ECO:0000259" key="19">
    <source>
        <dbReference type="Pfam" id="PF01761"/>
    </source>
</evidence>
<keyword evidence="15" id="KW-0057">Aromatic amino acid biosynthesis</keyword>
<dbReference type="RefSeq" id="WP_125578040.1">
    <property type="nucleotide sequence ID" value="NZ_JBHTOF010000098.1"/>
</dbReference>
<dbReference type="PANTHER" id="PTHR43622">
    <property type="entry name" value="3-DEHYDROQUINATE SYNTHASE"/>
    <property type="match status" value="1"/>
</dbReference>
<evidence type="ECO:0000256" key="13">
    <source>
        <dbReference type="ARBA" id="ARBA00022833"/>
    </source>
</evidence>
<dbReference type="EC" id="4.2.3.4" evidence="7 18"/>
<evidence type="ECO:0000256" key="1">
    <source>
        <dbReference type="ARBA" id="ARBA00001393"/>
    </source>
</evidence>
<dbReference type="InterPro" id="IPR056179">
    <property type="entry name" value="DHQS_C"/>
</dbReference>
<evidence type="ECO:0000313" key="21">
    <source>
        <dbReference type="EMBL" id="MFD1466201.1"/>
    </source>
</evidence>
<dbReference type="PIRSF" id="PIRSF001455">
    <property type="entry name" value="DHQ_synth"/>
    <property type="match status" value="1"/>
</dbReference>
<keyword evidence="11" id="KW-0479">Metal-binding</keyword>
<dbReference type="Proteomes" id="UP001597244">
    <property type="component" value="Unassembled WGS sequence"/>
</dbReference>
<dbReference type="InterPro" id="IPR030963">
    <property type="entry name" value="DHQ_synth_fam"/>
</dbReference>
<dbReference type="SUPFAM" id="SSF56796">
    <property type="entry name" value="Dehydroquinate synthase-like"/>
    <property type="match status" value="1"/>
</dbReference>
<dbReference type="InterPro" id="IPR050071">
    <property type="entry name" value="Dehydroquinate_synthase"/>
</dbReference>
<evidence type="ECO:0000256" key="8">
    <source>
        <dbReference type="ARBA" id="ARBA00017684"/>
    </source>
</evidence>
<dbReference type="PANTHER" id="PTHR43622:SF7">
    <property type="entry name" value="3-DEHYDROQUINATE SYNTHASE, CHLOROPLASTIC"/>
    <property type="match status" value="1"/>
</dbReference>
<keyword evidence="12" id="KW-0547">Nucleotide-binding</keyword>
<dbReference type="Pfam" id="PF24621">
    <property type="entry name" value="DHQS_C"/>
    <property type="match status" value="1"/>
</dbReference>
<accession>A0ABW4DQY1</accession>
<evidence type="ECO:0000256" key="7">
    <source>
        <dbReference type="ARBA" id="ARBA00013031"/>
    </source>
</evidence>
<feature type="domain" description="3-dehydroquinate synthase N-terminal" evidence="19">
    <location>
        <begin position="66"/>
        <end position="178"/>
    </location>
</feature>
<dbReference type="CDD" id="cd08195">
    <property type="entry name" value="DHQS"/>
    <property type="match status" value="1"/>
</dbReference>
<protein>
    <recommendedName>
        <fullName evidence="8 18">3-dehydroquinate synthase</fullName>
        <ecNumber evidence="7 18">4.2.3.4</ecNumber>
    </recommendedName>
</protein>
<gene>
    <name evidence="21" type="primary">aroB</name>
    <name evidence="21" type="ORF">ACFQ4L_09020</name>
</gene>
<keyword evidence="13" id="KW-0862">Zinc</keyword>
<comment type="caution">
    <text evidence="21">The sequence shown here is derived from an EMBL/GenBank/DDBJ whole genome shotgun (WGS) entry which is preliminary data.</text>
</comment>
<evidence type="ECO:0000256" key="14">
    <source>
        <dbReference type="ARBA" id="ARBA00023027"/>
    </source>
</evidence>
<dbReference type="NCBIfam" id="TIGR01357">
    <property type="entry name" value="aroB"/>
    <property type="match status" value="1"/>
</dbReference>
<evidence type="ECO:0000256" key="17">
    <source>
        <dbReference type="ARBA" id="ARBA00023285"/>
    </source>
</evidence>
<name>A0ABW4DQY1_9LACO</name>
<comment type="catalytic activity">
    <reaction evidence="1">
        <text>7-phospho-2-dehydro-3-deoxy-D-arabino-heptonate = 3-dehydroquinate + phosphate</text>
        <dbReference type="Rhea" id="RHEA:21968"/>
        <dbReference type="ChEBI" id="CHEBI:32364"/>
        <dbReference type="ChEBI" id="CHEBI:43474"/>
        <dbReference type="ChEBI" id="CHEBI:58394"/>
        <dbReference type="EC" id="4.2.3.4"/>
    </reaction>
</comment>
<comment type="cofactor">
    <cofactor evidence="3">
        <name>Co(2+)</name>
        <dbReference type="ChEBI" id="CHEBI:48828"/>
    </cofactor>
</comment>
<comment type="pathway">
    <text evidence="5">Metabolic intermediate biosynthesis; chorismate biosynthesis; chorismate from D-erythrose 4-phosphate and phosphoenolpyruvate: step 2/7.</text>
</comment>
<evidence type="ECO:0000256" key="9">
    <source>
        <dbReference type="ARBA" id="ARBA00022490"/>
    </source>
</evidence>
<evidence type="ECO:0000256" key="2">
    <source>
        <dbReference type="ARBA" id="ARBA00001911"/>
    </source>
</evidence>
<comment type="subcellular location">
    <subcellularLocation>
        <location evidence="4">Cytoplasm</location>
    </subcellularLocation>
</comment>
<reference evidence="22" key="1">
    <citation type="journal article" date="2019" name="Int. J. Syst. Evol. Microbiol.">
        <title>The Global Catalogue of Microorganisms (GCM) 10K type strain sequencing project: providing services to taxonomists for standard genome sequencing and annotation.</title>
        <authorList>
            <consortium name="The Broad Institute Genomics Platform"/>
            <consortium name="The Broad Institute Genome Sequencing Center for Infectious Disease"/>
            <person name="Wu L."/>
            <person name="Ma J."/>
        </authorList>
    </citation>
    <scope>NUCLEOTIDE SEQUENCE [LARGE SCALE GENOMIC DNA]</scope>
    <source>
        <strain evidence="22">CCM 8951</strain>
    </source>
</reference>
<dbReference type="GO" id="GO:0003856">
    <property type="term" value="F:3-dehydroquinate synthase activity"/>
    <property type="evidence" value="ECO:0007669"/>
    <property type="project" value="UniProtKB-EC"/>
</dbReference>
<evidence type="ECO:0000256" key="4">
    <source>
        <dbReference type="ARBA" id="ARBA00004496"/>
    </source>
</evidence>
<keyword evidence="22" id="KW-1185">Reference proteome</keyword>
<keyword evidence="14" id="KW-0520">NAD</keyword>
<evidence type="ECO:0000256" key="5">
    <source>
        <dbReference type="ARBA" id="ARBA00004661"/>
    </source>
</evidence>
<evidence type="ECO:0000256" key="12">
    <source>
        <dbReference type="ARBA" id="ARBA00022741"/>
    </source>
</evidence>